<dbReference type="PATRIC" id="fig|1280951.3.peg.1176"/>
<accession>A0A059FWV3</accession>
<comment type="caution">
    <text evidence="2">The sequence shown here is derived from an EMBL/GenBank/DDBJ whole genome shotgun (WGS) entry which is preliminary data.</text>
</comment>
<feature type="region of interest" description="Disordered" evidence="1">
    <location>
        <begin position="96"/>
        <end position="128"/>
    </location>
</feature>
<keyword evidence="3" id="KW-1185">Reference proteome</keyword>
<sequence>MTRRLAPTGTLHPRSLLIAALGFVMLVAAAISSGNHATQPVFSVAEASQGAAQVSDAVLPKADRDQRARLQMVPSDGDDVPSTVFAALPGYSFPPAAQKSLPDPPFGADATPSLSTRFSAPRAPPLSA</sequence>
<protein>
    <submittedName>
        <fullName evidence="2">Uncharacterized protein</fullName>
    </submittedName>
</protein>
<dbReference type="AlphaFoldDB" id="A0A059FWV3"/>
<reference evidence="2 3" key="1">
    <citation type="submission" date="2013-04" db="EMBL/GenBank/DDBJ databases">
        <title>Hyphomonas hirschiana VP5 Genome Sequencing.</title>
        <authorList>
            <person name="Lai Q."/>
            <person name="Shao Z."/>
        </authorList>
    </citation>
    <scope>NUCLEOTIDE SEQUENCE [LARGE SCALE GENOMIC DNA]</scope>
    <source>
        <strain evidence="2 3">VP5</strain>
    </source>
</reference>
<evidence type="ECO:0000313" key="2">
    <source>
        <dbReference type="EMBL" id="KCZ95164.1"/>
    </source>
</evidence>
<dbReference type="Proteomes" id="UP000025061">
    <property type="component" value="Unassembled WGS sequence"/>
</dbReference>
<dbReference type="EMBL" id="ARYI01000004">
    <property type="protein sequence ID" value="KCZ95164.1"/>
    <property type="molecule type" value="Genomic_DNA"/>
</dbReference>
<gene>
    <name evidence="2" type="ORF">HHI_05824</name>
</gene>
<name>A0A059FWV3_9PROT</name>
<proteinExistence type="predicted"/>
<organism evidence="2 3">
    <name type="scientific">Hyphomonas hirschiana VP5</name>
    <dbReference type="NCBI Taxonomy" id="1280951"/>
    <lineage>
        <taxon>Bacteria</taxon>
        <taxon>Pseudomonadati</taxon>
        <taxon>Pseudomonadota</taxon>
        <taxon>Alphaproteobacteria</taxon>
        <taxon>Hyphomonadales</taxon>
        <taxon>Hyphomonadaceae</taxon>
        <taxon>Hyphomonas</taxon>
    </lineage>
</organism>
<evidence type="ECO:0000256" key="1">
    <source>
        <dbReference type="SAM" id="MobiDB-lite"/>
    </source>
</evidence>
<dbReference type="RefSeq" id="WP_011647372.1">
    <property type="nucleotide sequence ID" value="NZ_ARYI01000004.1"/>
</dbReference>
<dbReference type="OrthoDB" id="9934969at2"/>
<evidence type="ECO:0000313" key="3">
    <source>
        <dbReference type="Proteomes" id="UP000025061"/>
    </source>
</evidence>